<accession>A0A3D8SZD8</accession>
<sequence>MSTDRNPNGAAANGTSDLISRNYIKWNGPGVEKTPPGEEEDIRAVANMINKIQAAQLNHHRHCYGGTHARTQGLVKGELIVGDLPPHLAQSMFANPGKYPVVLRYSTEPGDPALDDRIPQPRGLGMKIFHVAGEMFDEGKSFDTQDIEFNSTPALDLADAKTTKEIIDLRIKYGGNQKELYQHLEARKDTLLQKARDEVRNTHIESTRMYSQTAYRFGDYVAKYCLVPSSETQKKLYDEEVDPNSHPDNILSDWLQKYYADNDAEYLWQFQLCEDLEDQPVEYAGKAWDSEKYPWQTVARIVIPKQDSFIPARKTFWEDHMRLDPWHGLKSLQPLGGANRLRKVVYPASSAFRRKMNGRPEVHITSIDQIPDGGYVTGV</sequence>
<dbReference type="SUPFAM" id="SSF56634">
    <property type="entry name" value="Heme-dependent catalase-like"/>
    <property type="match status" value="1"/>
</dbReference>
<proteinExistence type="predicted"/>
<gene>
    <name evidence="1" type="ORF">BP5796_02696</name>
</gene>
<dbReference type="OrthoDB" id="3358373at2759"/>
<dbReference type="PANTHER" id="PTHR36195:SF4">
    <property type="entry name" value="DOMAIN PROTEIN, PUTATIVE (AFU_ORTHOLOGUE AFUA_5G01990)-RELATED"/>
    <property type="match status" value="1"/>
</dbReference>
<name>A0A3D8SZD8_9HELO</name>
<comment type="caution">
    <text evidence="1">The sequence shown here is derived from an EMBL/GenBank/DDBJ whole genome shotgun (WGS) entry which is preliminary data.</text>
</comment>
<dbReference type="PANTHER" id="PTHR36195">
    <property type="entry name" value="DOMAIN PROTEIN, PUTATIVE (AFU_ORTHOLOGUE AFUA_5G01990)-RELATED-RELATED"/>
    <property type="match status" value="1"/>
</dbReference>
<dbReference type="Gene3D" id="2.40.180.10">
    <property type="entry name" value="Catalase core domain"/>
    <property type="match status" value="1"/>
</dbReference>
<organism evidence="1 2">
    <name type="scientific">Coleophoma crateriformis</name>
    <dbReference type="NCBI Taxonomy" id="565419"/>
    <lineage>
        <taxon>Eukaryota</taxon>
        <taxon>Fungi</taxon>
        <taxon>Dikarya</taxon>
        <taxon>Ascomycota</taxon>
        <taxon>Pezizomycotina</taxon>
        <taxon>Leotiomycetes</taxon>
        <taxon>Helotiales</taxon>
        <taxon>Dermateaceae</taxon>
        <taxon>Coleophoma</taxon>
    </lineage>
</organism>
<dbReference type="Proteomes" id="UP000256328">
    <property type="component" value="Unassembled WGS sequence"/>
</dbReference>
<reference evidence="1 2" key="1">
    <citation type="journal article" date="2018" name="IMA Fungus">
        <title>IMA Genome-F 9: Draft genome sequence of Annulohypoxylon stygium, Aspergillus mulundensis, Berkeleyomyces basicola (syn. Thielaviopsis basicola), Ceratocystis smalleyi, two Cercospora beticola strains, Coleophoma cylindrospora, Fusarium fracticaudum, Phialophora cf. hyalina, and Morchella septimelata.</title>
        <authorList>
            <person name="Wingfield B.D."/>
            <person name="Bills G.F."/>
            <person name="Dong Y."/>
            <person name="Huang W."/>
            <person name="Nel W.J."/>
            <person name="Swalarsk-Parry B.S."/>
            <person name="Vaghefi N."/>
            <person name="Wilken P.M."/>
            <person name="An Z."/>
            <person name="de Beer Z.W."/>
            <person name="De Vos L."/>
            <person name="Chen L."/>
            <person name="Duong T.A."/>
            <person name="Gao Y."/>
            <person name="Hammerbacher A."/>
            <person name="Kikkert J.R."/>
            <person name="Li Y."/>
            <person name="Li H."/>
            <person name="Li K."/>
            <person name="Li Q."/>
            <person name="Liu X."/>
            <person name="Ma X."/>
            <person name="Naidoo K."/>
            <person name="Pethybridge S.J."/>
            <person name="Sun J."/>
            <person name="Steenkamp E.T."/>
            <person name="van der Nest M.A."/>
            <person name="van Wyk S."/>
            <person name="Wingfield M.J."/>
            <person name="Xiong C."/>
            <person name="Yue Q."/>
            <person name="Zhang X."/>
        </authorList>
    </citation>
    <scope>NUCLEOTIDE SEQUENCE [LARGE SCALE GENOMIC DNA]</scope>
    <source>
        <strain evidence="1 2">BP5796</strain>
    </source>
</reference>
<dbReference type="AlphaFoldDB" id="A0A3D8SZD8"/>
<dbReference type="GO" id="GO:0020037">
    <property type="term" value="F:heme binding"/>
    <property type="evidence" value="ECO:0007669"/>
    <property type="project" value="InterPro"/>
</dbReference>
<dbReference type="InterPro" id="IPR020835">
    <property type="entry name" value="Catalase_sf"/>
</dbReference>
<dbReference type="EMBL" id="PDLN01000003">
    <property type="protein sequence ID" value="RDW91531.1"/>
    <property type="molecule type" value="Genomic_DNA"/>
</dbReference>
<protein>
    <recommendedName>
        <fullName evidence="3">Heme-dependent catalase</fullName>
    </recommendedName>
</protein>
<evidence type="ECO:0000313" key="1">
    <source>
        <dbReference type="EMBL" id="RDW91531.1"/>
    </source>
</evidence>
<evidence type="ECO:0000313" key="2">
    <source>
        <dbReference type="Proteomes" id="UP000256328"/>
    </source>
</evidence>
<keyword evidence="2" id="KW-1185">Reference proteome</keyword>
<evidence type="ECO:0008006" key="3">
    <source>
        <dbReference type="Google" id="ProtNLM"/>
    </source>
</evidence>